<dbReference type="GeneID" id="300027"/>
<dbReference type="OrthoDB" id="9448168at2759"/>
<evidence type="ECO:0000256" key="2">
    <source>
        <dbReference type="SAM" id="MobiDB-lite"/>
    </source>
</evidence>
<keyword evidence="1 3" id="KW-0732">Signal</keyword>
<organism evidence="5">
    <name type="scientific">Rattus norvegicus</name>
    <name type="common">Rat</name>
    <dbReference type="NCBI Taxonomy" id="10116"/>
    <lineage>
        <taxon>Eukaryota</taxon>
        <taxon>Metazoa</taxon>
        <taxon>Chordata</taxon>
        <taxon>Craniata</taxon>
        <taxon>Vertebrata</taxon>
        <taxon>Euteleostomi</taxon>
        <taxon>Mammalia</taxon>
        <taxon>Eutheria</taxon>
        <taxon>Euarchontoglires</taxon>
        <taxon>Glires</taxon>
        <taxon>Rodentia</taxon>
        <taxon>Myomorpha</taxon>
        <taxon>Muroidea</taxon>
        <taxon>Muridae</taxon>
        <taxon>Murinae</taxon>
        <taxon>Rattus</taxon>
    </lineage>
</organism>
<evidence type="ECO:0000256" key="3">
    <source>
        <dbReference type="SAM" id="SignalP"/>
    </source>
</evidence>
<dbReference type="FunFam" id="2.10.60.10:FF:000003">
    <property type="entry name" value="lymphocyte antigen 6E isoform X1"/>
    <property type="match status" value="1"/>
</dbReference>
<dbReference type="OMA" id="GENCTHM"/>
<sequence>MKALRAVLLILLLSGQPGSSWAQEAGDVDLELERYSYDDDGDDDDDDDEEEEEEETNMIPGSRDRAPPLQCYFCQVLHSGESCNETQSCSSSKPFCITVISHGKTDTGVLTTYSMWCTDTCQPIVKTVDSTQMTQTCCQSTLCNIPPWQSPQIHNPLGGRADSPLKGGTRHPQGDRFSHPQVVKVTHPQSDGAHLSKGGKANQPQGNGAGFPAGWSKFGNVVLLLTFLTSLWASGA</sequence>
<dbReference type="AlphaFoldDB" id="A6HS12"/>
<dbReference type="RGD" id="1564237">
    <property type="gene designation" value="Gpihbp1"/>
</dbReference>
<dbReference type="PANTHER" id="PTHR16983:SF12">
    <property type="entry name" value="GLYCOSYLPHOSPHATIDYLINOSITOL-ANCHORED HIGH DENSITY LIPOPROTEIN-BINDING PROTEIN 1"/>
    <property type="match status" value="1"/>
</dbReference>
<dbReference type="SMR" id="A6HS12"/>
<feature type="signal peptide" evidence="3">
    <location>
        <begin position="1"/>
        <end position="22"/>
    </location>
</feature>
<gene>
    <name evidence="6" type="primary">Gpihbp1</name>
    <name evidence="5" type="synonym">RGD1564237_predicted</name>
    <name evidence="5" type="ORF">rCG_59564</name>
</gene>
<accession>A6HS12</accession>
<evidence type="ECO:0000313" key="5">
    <source>
        <dbReference type="EMBL" id="EDM16060.1"/>
    </source>
</evidence>
<keyword evidence="5" id="KW-0449">Lipoprotein</keyword>
<dbReference type="CDD" id="cd23575">
    <property type="entry name" value="TFP_LU_ECD_GPIHBP1"/>
    <property type="match status" value="1"/>
</dbReference>
<dbReference type="PROSITE" id="PS00983">
    <property type="entry name" value="LY6_UPAR"/>
    <property type="match status" value="1"/>
</dbReference>
<feature type="compositionally biased region" description="Acidic residues" evidence="2">
    <location>
        <begin position="38"/>
        <end position="56"/>
    </location>
</feature>
<dbReference type="InterPro" id="IPR045860">
    <property type="entry name" value="Snake_toxin-like_sf"/>
</dbReference>
<dbReference type="EMBL" id="CH473950">
    <property type="protein sequence ID" value="EDM16060.1"/>
    <property type="molecule type" value="Genomic_DNA"/>
</dbReference>
<feature type="chain" id="PRO_5039951073" evidence="3">
    <location>
        <begin position="23"/>
        <end position="236"/>
    </location>
</feature>
<evidence type="ECO:0000313" key="6">
    <source>
        <dbReference type="RGD" id="1564237"/>
    </source>
</evidence>
<proteinExistence type="predicted"/>
<dbReference type="InterPro" id="IPR035076">
    <property type="entry name" value="Toxin/TOLIP"/>
</dbReference>
<feature type="region of interest" description="Disordered" evidence="2">
    <location>
        <begin position="159"/>
        <end position="208"/>
    </location>
</feature>
<dbReference type="Pfam" id="PF00087">
    <property type="entry name" value="Toxin_TOLIP"/>
    <property type="match status" value="1"/>
</dbReference>
<dbReference type="AGR" id="RGD:1564237"/>
<dbReference type="InterPro" id="IPR018363">
    <property type="entry name" value="CD59_antigen_CS"/>
</dbReference>
<dbReference type="KEGG" id="rno:300027"/>
<dbReference type="SUPFAM" id="SSF57302">
    <property type="entry name" value="Snake toxin-like"/>
    <property type="match status" value="1"/>
</dbReference>
<dbReference type="Gene3D" id="2.10.60.10">
    <property type="entry name" value="CD59"/>
    <property type="match status" value="1"/>
</dbReference>
<dbReference type="PANTHER" id="PTHR16983">
    <property type="entry name" value="UPAR/LY6 DOMAIN-CONTAINING PROTEIN"/>
    <property type="match status" value="1"/>
</dbReference>
<dbReference type="InterPro" id="IPR051110">
    <property type="entry name" value="Ly-6/neurotoxin-like_GPI-ap"/>
</dbReference>
<feature type="domain" description="Snake toxin/toxin-like" evidence="4">
    <location>
        <begin position="69"/>
        <end position="144"/>
    </location>
</feature>
<dbReference type="CTD" id="338328"/>
<feature type="region of interest" description="Disordered" evidence="2">
    <location>
        <begin position="33"/>
        <end position="64"/>
    </location>
</feature>
<protein>
    <submittedName>
        <fullName evidence="5">Similar to high density lipoprotein-binding protein (Predicted), isoform CRA_a</fullName>
    </submittedName>
</protein>
<reference evidence="5" key="1">
    <citation type="journal article" date="2005" name="Genome Res.">
        <title>Gene and alternative splicing annotation with AIR.</title>
        <authorList>
            <person name="Florea L."/>
            <person name="Di Francesco V."/>
            <person name="Miller J."/>
            <person name="Turner R."/>
            <person name="Yao A."/>
            <person name="Harris M."/>
            <person name="Walenz B."/>
            <person name="Mobarry C."/>
            <person name="Merkulov G.V."/>
            <person name="Charlab R."/>
            <person name="Dew I."/>
            <person name="Deng Z."/>
            <person name="Istrail S."/>
            <person name="Li P."/>
            <person name="Sutton G."/>
        </authorList>
    </citation>
    <scope>NUCLEOTIDE SEQUENCE</scope>
    <source>
        <strain evidence="5">BN</strain>
    </source>
</reference>
<evidence type="ECO:0000259" key="4">
    <source>
        <dbReference type="Pfam" id="PF00087"/>
    </source>
</evidence>
<reference evidence="5" key="2">
    <citation type="submission" date="2005-09" db="EMBL/GenBank/DDBJ databases">
        <authorList>
            <person name="Mural R.J."/>
            <person name="Li P.W."/>
            <person name="Adams M.D."/>
            <person name="Amanatides P.G."/>
            <person name="Baden-Tillson H."/>
            <person name="Barnstead M."/>
            <person name="Chin S.H."/>
            <person name="Dew I."/>
            <person name="Evans C.A."/>
            <person name="Ferriera S."/>
            <person name="Flanigan M."/>
            <person name="Fosler C."/>
            <person name="Glodek A."/>
            <person name="Gu Z."/>
            <person name="Holt R.A."/>
            <person name="Jennings D."/>
            <person name="Kraft C.L."/>
            <person name="Lu F."/>
            <person name="Nguyen T."/>
            <person name="Nusskern D.R."/>
            <person name="Pfannkoch C.M."/>
            <person name="Sitter C."/>
            <person name="Sutton G.G."/>
            <person name="Venter J.C."/>
            <person name="Wang Z."/>
            <person name="Woodage T."/>
            <person name="Zheng X.H."/>
            <person name="Zhong F."/>
        </authorList>
    </citation>
    <scope>NUCLEOTIDE SEQUENCE</scope>
    <source>
        <strain evidence="5">BN</strain>
    </source>
</reference>
<name>A6HS12_RAT</name>
<dbReference type="RefSeq" id="NP_001124019.1">
    <property type="nucleotide sequence ID" value="NM_001130547.1"/>
</dbReference>
<evidence type="ECO:0000256" key="1">
    <source>
        <dbReference type="ARBA" id="ARBA00022729"/>
    </source>
</evidence>
<dbReference type="Proteomes" id="UP000234681">
    <property type="component" value="Chromosome 7"/>
</dbReference>